<keyword evidence="1" id="KW-0732">Signal</keyword>
<comment type="caution">
    <text evidence="2">The sequence shown here is derived from an EMBL/GenBank/DDBJ whole genome shotgun (WGS) entry which is preliminary data.</text>
</comment>
<feature type="signal peptide" evidence="1">
    <location>
        <begin position="1"/>
        <end position="19"/>
    </location>
</feature>
<organism evidence="2 3">
    <name type="scientific">Dyella lutea</name>
    <dbReference type="NCBI Taxonomy" id="2950441"/>
    <lineage>
        <taxon>Bacteria</taxon>
        <taxon>Pseudomonadati</taxon>
        <taxon>Pseudomonadota</taxon>
        <taxon>Gammaproteobacteria</taxon>
        <taxon>Lysobacterales</taxon>
        <taxon>Rhodanobacteraceae</taxon>
        <taxon>Dyella</taxon>
    </lineage>
</organism>
<keyword evidence="3" id="KW-1185">Reference proteome</keyword>
<sequence>MNRLALAVPLALAAPLAHAADQPSYDIREHWPTHLVLADGTDLGVAFKYQYDVDRFSRDNGRLADAQTNRRKELGAYVRRKGVYDAIAVFDFQSRNWLDVYARVQTKALFGTDAGALRAGYSKTPVGLEGNTGTGATTFLETALPTQAIYAGRRIGLDWALARKHWLVNAGYYWAGDLQGGSDGRMTALRAAWTPRNAPGDVLHLGISASRENPHGSTDGRDIYTPPGARLRAKPEAGLTTVRLVDSGTLSRVDHIGRTGLEALWIGGPWSLQGEYLDARVRLDDGRPTCHGRGWYAFGSWVLTGESRSYKAGTAGDVKPKGPNGAVELALRYSELNLDDAPVLGGAEHNWTLGANWYINRYLKLQGNYVRAHSDRRGVVVDPDIVEVRAQIAL</sequence>
<accession>A0ABT1FD35</accession>
<evidence type="ECO:0000256" key="1">
    <source>
        <dbReference type="SAM" id="SignalP"/>
    </source>
</evidence>
<dbReference type="Proteomes" id="UP001204615">
    <property type="component" value="Unassembled WGS sequence"/>
</dbReference>
<proteinExistence type="predicted"/>
<name>A0ABT1FD35_9GAMM</name>
<dbReference type="EMBL" id="JAMZEK010000003">
    <property type="protein sequence ID" value="MCP1375286.1"/>
    <property type="molecule type" value="Genomic_DNA"/>
</dbReference>
<reference evidence="2 3" key="1">
    <citation type="submission" date="2022-06" db="EMBL/GenBank/DDBJ databases">
        <title>Dyella sp. Sa strain:Sa Genome sequencing.</title>
        <authorList>
            <person name="Park S."/>
        </authorList>
    </citation>
    <scope>NUCLEOTIDE SEQUENCE [LARGE SCALE GENOMIC DNA]</scope>
    <source>
        <strain evidence="2 3">Sa</strain>
    </source>
</reference>
<evidence type="ECO:0000313" key="3">
    <source>
        <dbReference type="Proteomes" id="UP001204615"/>
    </source>
</evidence>
<feature type="chain" id="PRO_5045052081" evidence="1">
    <location>
        <begin position="20"/>
        <end position="394"/>
    </location>
</feature>
<dbReference type="Gene3D" id="2.40.160.10">
    <property type="entry name" value="Porin"/>
    <property type="match status" value="1"/>
</dbReference>
<protein>
    <submittedName>
        <fullName evidence="2">Porin</fullName>
    </submittedName>
</protein>
<dbReference type="RefSeq" id="WP_253567670.1">
    <property type="nucleotide sequence ID" value="NZ_JAMZEK010000003.1"/>
</dbReference>
<dbReference type="Pfam" id="PF07396">
    <property type="entry name" value="Porin_O_P"/>
    <property type="match status" value="1"/>
</dbReference>
<evidence type="ECO:0000313" key="2">
    <source>
        <dbReference type="EMBL" id="MCP1375286.1"/>
    </source>
</evidence>
<dbReference type="SUPFAM" id="SSF56935">
    <property type="entry name" value="Porins"/>
    <property type="match status" value="1"/>
</dbReference>
<dbReference type="InterPro" id="IPR023614">
    <property type="entry name" value="Porin_dom_sf"/>
</dbReference>
<gene>
    <name evidence="2" type="ORF">NC595_14645</name>
</gene>
<dbReference type="InterPro" id="IPR010870">
    <property type="entry name" value="Porin_O/P"/>
</dbReference>